<keyword evidence="1" id="KW-0805">Transcription regulation</keyword>
<evidence type="ECO:0000313" key="6">
    <source>
        <dbReference type="Proteomes" id="UP000095709"/>
    </source>
</evidence>
<dbReference type="AlphaFoldDB" id="A0A174HC92"/>
<reference evidence="5 6" key="1">
    <citation type="submission" date="2015-09" db="EMBL/GenBank/DDBJ databases">
        <authorList>
            <consortium name="Pathogen Informatics"/>
        </authorList>
    </citation>
    <scope>NUCLEOTIDE SEQUENCE [LARGE SCALE GENOMIC DNA]</scope>
    <source>
        <strain evidence="5 6">2789STDY5834885</strain>
    </source>
</reference>
<dbReference type="PROSITE" id="PS00356">
    <property type="entry name" value="HTH_LACI_1"/>
    <property type="match status" value="1"/>
</dbReference>
<gene>
    <name evidence="5" type="primary">purR_1</name>
    <name evidence="5" type="ORF">ERS852498_00338</name>
</gene>
<dbReference type="Pfam" id="PF13377">
    <property type="entry name" value="Peripla_BP_3"/>
    <property type="match status" value="1"/>
</dbReference>
<organism evidence="5 6">
    <name type="scientific">Fusicatenibacter saccharivorans</name>
    <dbReference type="NCBI Taxonomy" id="1150298"/>
    <lineage>
        <taxon>Bacteria</taxon>
        <taxon>Bacillati</taxon>
        <taxon>Bacillota</taxon>
        <taxon>Clostridia</taxon>
        <taxon>Lachnospirales</taxon>
        <taxon>Lachnospiraceae</taxon>
        <taxon>Fusicatenibacter</taxon>
    </lineage>
</organism>
<dbReference type="Gene3D" id="3.40.50.2300">
    <property type="match status" value="2"/>
</dbReference>
<dbReference type="CDD" id="cd01392">
    <property type="entry name" value="HTH_LacI"/>
    <property type="match status" value="1"/>
</dbReference>
<dbReference type="InterPro" id="IPR028082">
    <property type="entry name" value="Peripla_BP_I"/>
</dbReference>
<protein>
    <submittedName>
        <fullName evidence="5">Purine nucleotide synthesis repressor</fullName>
    </submittedName>
</protein>
<evidence type="ECO:0000256" key="3">
    <source>
        <dbReference type="ARBA" id="ARBA00023163"/>
    </source>
</evidence>
<dbReference type="SMART" id="SM00354">
    <property type="entry name" value="HTH_LACI"/>
    <property type="match status" value="1"/>
</dbReference>
<evidence type="ECO:0000256" key="2">
    <source>
        <dbReference type="ARBA" id="ARBA00023125"/>
    </source>
</evidence>
<accession>A0A174HC92</accession>
<dbReference type="EMBL" id="CZAL01000001">
    <property type="protein sequence ID" value="CUO72444.1"/>
    <property type="molecule type" value="Genomic_DNA"/>
</dbReference>
<evidence type="ECO:0000259" key="4">
    <source>
        <dbReference type="PROSITE" id="PS50932"/>
    </source>
</evidence>
<dbReference type="CDD" id="cd01544">
    <property type="entry name" value="PBP1_GalR"/>
    <property type="match status" value="1"/>
</dbReference>
<name>A0A174HC92_9FIRM</name>
<dbReference type="Proteomes" id="UP000095709">
    <property type="component" value="Unassembled WGS sequence"/>
</dbReference>
<evidence type="ECO:0000313" key="5">
    <source>
        <dbReference type="EMBL" id="CUO72444.1"/>
    </source>
</evidence>
<dbReference type="InterPro" id="IPR000843">
    <property type="entry name" value="HTH_LacI"/>
</dbReference>
<keyword evidence="3" id="KW-0804">Transcription</keyword>
<feature type="domain" description="HTH lacI-type" evidence="4">
    <location>
        <begin position="2"/>
        <end position="48"/>
    </location>
</feature>
<dbReference type="SUPFAM" id="SSF47413">
    <property type="entry name" value="lambda repressor-like DNA-binding domains"/>
    <property type="match status" value="1"/>
</dbReference>
<dbReference type="PRINTS" id="PR00036">
    <property type="entry name" value="HTHLACI"/>
</dbReference>
<dbReference type="Pfam" id="PF00356">
    <property type="entry name" value="LacI"/>
    <property type="match status" value="1"/>
</dbReference>
<keyword evidence="2" id="KW-0238">DNA-binding</keyword>
<dbReference type="PANTHER" id="PTHR30146">
    <property type="entry name" value="LACI-RELATED TRANSCRIPTIONAL REPRESSOR"/>
    <property type="match status" value="1"/>
</dbReference>
<dbReference type="SUPFAM" id="SSF53822">
    <property type="entry name" value="Periplasmic binding protein-like I"/>
    <property type="match status" value="1"/>
</dbReference>
<dbReference type="InterPro" id="IPR046335">
    <property type="entry name" value="LacI/GalR-like_sensor"/>
</dbReference>
<dbReference type="GO" id="GO:0003700">
    <property type="term" value="F:DNA-binding transcription factor activity"/>
    <property type="evidence" value="ECO:0007669"/>
    <property type="project" value="TreeGrafter"/>
</dbReference>
<proteinExistence type="predicted"/>
<evidence type="ECO:0000256" key="1">
    <source>
        <dbReference type="ARBA" id="ARBA00023015"/>
    </source>
</evidence>
<dbReference type="InterPro" id="IPR010982">
    <property type="entry name" value="Lambda_DNA-bd_dom_sf"/>
</dbReference>
<dbReference type="GO" id="GO:0000976">
    <property type="term" value="F:transcription cis-regulatory region binding"/>
    <property type="evidence" value="ECO:0007669"/>
    <property type="project" value="TreeGrafter"/>
</dbReference>
<dbReference type="RefSeq" id="WP_055265137.1">
    <property type="nucleotide sequence ID" value="NZ_CZAL01000001.1"/>
</dbReference>
<dbReference type="PROSITE" id="PS50932">
    <property type="entry name" value="HTH_LACI_2"/>
    <property type="match status" value="1"/>
</dbReference>
<sequence length="331" mass="37783">MATIKDIAQQVGVSTATVSRVLNYDETISVTDDTRDAIFETAERLNYKKKVIYPKIENVSLLFWTSNQEELEDIYYSSICKEMKKQAEMRNVQIAIITKKQGIGAVPKNSKAFIGIGWFSQREINVLKEITNQGVFVDTSPDESFFDSVRPNLDSIVTQIVDFFYKKGHKNIGFVGSSDYDINSFERVMDVREWSFTESVKYYGLFDKKKIYISEALSVEEGYRIGIKMIEELKNDLPTAICVASDTLAVGLLQAFNERGILIPKRTEIFSINDINVAQYVSPPLTTFHIDIPAMCESTLDLLYERVIKKREITKTVYINGKPVFRRSCVN</sequence>
<dbReference type="Gene3D" id="1.10.260.40">
    <property type="entry name" value="lambda repressor-like DNA-binding domains"/>
    <property type="match status" value="1"/>
</dbReference>
<dbReference type="PANTHER" id="PTHR30146:SF149">
    <property type="entry name" value="HTH-TYPE TRANSCRIPTIONAL REGULATOR EBGR"/>
    <property type="match status" value="1"/>
</dbReference>